<organism evidence="2 3">
    <name type="scientific">Stentor coeruleus</name>
    <dbReference type="NCBI Taxonomy" id="5963"/>
    <lineage>
        <taxon>Eukaryota</taxon>
        <taxon>Sar</taxon>
        <taxon>Alveolata</taxon>
        <taxon>Ciliophora</taxon>
        <taxon>Postciliodesmatophora</taxon>
        <taxon>Heterotrichea</taxon>
        <taxon>Heterotrichida</taxon>
        <taxon>Stentoridae</taxon>
        <taxon>Stentor</taxon>
    </lineage>
</organism>
<dbReference type="InterPro" id="IPR038169">
    <property type="entry name" value="DC-UbP/UBTD2_N_sf"/>
</dbReference>
<dbReference type="SUPFAM" id="SSF54236">
    <property type="entry name" value="Ubiquitin-like"/>
    <property type="match status" value="1"/>
</dbReference>
<evidence type="ECO:0000259" key="1">
    <source>
        <dbReference type="PROSITE" id="PS50053"/>
    </source>
</evidence>
<dbReference type="PROSITE" id="PS50053">
    <property type="entry name" value="UBIQUITIN_2"/>
    <property type="match status" value="1"/>
</dbReference>
<dbReference type="InterPro" id="IPR029071">
    <property type="entry name" value="Ubiquitin-like_domsf"/>
</dbReference>
<dbReference type="InterPro" id="IPR000626">
    <property type="entry name" value="Ubiquitin-like_dom"/>
</dbReference>
<dbReference type="Pfam" id="PF16455">
    <property type="entry name" value="UBD"/>
    <property type="match status" value="1"/>
</dbReference>
<dbReference type="CDD" id="cd17039">
    <property type="entry name" value="Ubl_ubiquitin_like"/>
    <property type="match status" value="1"/>
</dbReference>
<dbReference type="Gene3D" id="1.20.225.20">
    <property type="entry name" value="Ub domain-containing protein, DC-UbP/UBTD2, N-terminal domain"/>
    <property type="match status" value="1"/>
</dbReference>
<keyword evidence="3" id="KW-1185">Reference proteome</keyword>
<dbReference type="PANTHER" id="PTHR13609">
    <property type="entry name" value="UBIQUITIN DOMAIN CONTAINING 1 PROTEIN-RELATED"/>
    <property type="match status" value="1"/>
</dbReference>
<accession>A0A1R2CBE8</accession>
<dbReference type="Gene3D" id="3.10.20.90">
    <property type="entry name" value="Phosphatidylinositol 3-kinase Catalytic Subunit, Chain A, domain 1"/>
    <property type="match status" value="1"/>
</dbReference>
<evidence type="ECO:0000313" key="3">
    <source>
        <dbReference type="Proteomes" id="UP000187209"/>
    </source>
</evidence>
<evidence type="ECO:0000313" key="2">
    <source>
        <dbReference type="EMBL" id="OMJ86331.1"/>
    </source>
</evidence>
<dbReference type="AlphaFoldDB" id="A0A1R2CBE8"/>
<dbReference type="EMBL" id="MPUH01000209">
    <property type="protein sequence ID" value="OMJ86331.1"/>
    <property type="molecule type" value="Genomic_DNA"/>
</dbReference>
<dbReference type="Pfam" id="PF00240">
    <property type="entry name" value="ubiquitin"/>
    <property type="match status" value="1"/>
</dbReference>
<protein>
    <recommendedName>
        <fullName evidence="1">Ubiquitin-like domain-containing protein</fullName>
    </recommendedName>
</protein>
<comment type="caution">
    <text evidence="2">The sequence shown here is derived from an EMBL/GenBank/DDBJ whole genome shotgun (WGS) entry which is preliminary data.</text>
</comment>
<gene>
    <name evidence="2" type="ORF">SteCoe_12182</name>
</gene>
<dbReference type="OrthoDB" id="1640476at2759"/>
<proteinExistence type="predicted"/>
<dbReference type="InterPro" id="IPR039869">
    <property type="entry name" value="UBTD1/2"/>
</dbReference>
<feature type="domain" description="Ubiquitin-like" evidence="1">
    <location>
        <begin position="147"/>
        <end position="216"/>
    </location>
</feature>
<dbReference type="InterPro" id="IPR032752">
    <property type="entry name" value="DC-UbP/UBTD2_N"/>
</dbReference>
<name>A0A1R2CBE8_9CILI</name>
<reference evidence="2 3" key="1">
    <citation type="submission" date="2016-11" db="EMBL/GenBank/DDBJ databases">
        <title>The macronuclear genome of Stentor coeruleus: a giant cell with tiny introns.</title>
        <authorList>
            <person name="Slabodnick M."/>
            <person name="Ruby J.G."/>
            <person name="Reiff S.B."/>
            <person name="Swart E.C."/>
            <person name="Gosai S."/>
            <person name="Prabakaran S."/>
            <person name="Witkowska E."/>
            <person name="Larue G.E."/>
            <person name="Fisher S."/>
            <person name="Freeman R.M."/>
            <person name="Gunawardena J."/>
            <person name="Chu W."/>
            <person name="Stover N.A."/>
            <person name="Gregory B.D."/>
            <person name="Nowacki M."/>
            <person name="Derisi J."/>
            <person name="Roy S.W."/>
            <person name="Marshall W.F."/>
            <person name="Sood P."/>
        </authorList>
    </citation>
    <scope>NUCLEOTIDE SEQUENCE [LARGE SCALE GENOMIC DNA]</scope>
    <source>
        <strain evidence="2">WM001</strain>
    </source>
</reference>
<sequence length="216" mass="24911">MGACATNTTHSNENNDNYRVFRQGNLTFFIYETLHSGKGCKKTPAWHTDLTETEIQDKIKEFWETRVDGNQKIWSVLKQACEETDCKKVESLVKGIGLIMNNGLLMHCYDERGHRYDLPPFVINPPLKYAVGTKYQKLGEEIEKKKLEIIFRAAGLADVKMGLCTDESVREVKERYKENGRVEKELRFFFNGKELKDQNLFGHYSVTDGIVVQVFS</sequence>
<dbReference type="Proteomes" id="UP000187209">
    <property type="component" value="Unassembled WGS sequence"/>
</dbReference>